<evidence type="ECO:0000313" key="2">
    <source>
        <dbReference type="EMBL" id="EEH10918.1"/>
    </source>
</evidence>
<evidence type="ECO:0000313" key="3">
    <source>
        <dbReference type="Proteomes" id="UP000001631"/>
    </source>
</evidence>
<dbReference type="RefSeq" id="XP_045291398.1">
    <property type="nucleotide sequence ID" value="XM_045427423.1"/>
</dbReference>
<dbReference type="AlphaFoldDB" id="C0NB77"/>
<protein>
    <submittedName>
        <fullName evidence="2">Uncharacterized protein</fullName>
    </submittedName>
</protein>
<name>C0NB77_AJECG</name>
<dbReference type="HOGENOM" id="CLU_1926985_0_0_1"/>
<accession>C0NB77</accession>
<proteinExistence type="predicted"/>
<dbReference type="EMBL" id="GG663363">
    <property type="protein sequence ID" value="EEH10918.1"/>
    <property type="molecule type" value="Genomic_DNA"/>
</dbReference>
<feature type="region of interest" description="Disordered" evidence="1">
    <location>
        <begin position="83"/>
        <end position="131"/>
    </location>
</feature>
<feature type="compositionally biased region" description="Basic and acidic residues" evidence="1">
    <location>
        <begin position="94"/>
        <end position="103"/>
    </location>
</feature>
<dbReference type="Proteomes" id="UP000001631">
    <property type="component" value="Unassembled WGS sequence"/>
</dbReference>
<dbReference type="GeneID" id="69033390"/>
<dbReference type="InParanoid" id="C0NB77"/>
<reference evidence="2" key="1">
    <citation type="submission" date="2009-02" db="EMBL/GenBank/DDBJ databases">
        <title>The Genome Sequence of Ajellomyces capsulatus strain G186AR.</title>
        <authorList>
            <consortium name="The Broad Institute Genome Sequencing Platform"/>
            <person name="Champion M."/>
            <person name="Cuomo C."/>
            <person name="Ma L.-J."/>
            <person name="Henn M.R."/>
            <person name="Sil A."/>
            <person name="Goldman B."/>
            <person name="Young S.K."/>
            <person name="Kodira C.D."/>
            <person name="Zeng Q."/>
            <person name="Koehrsen M."/>
            <person name="Alvarado L."/>
            <person name="Berlin A."/>
            <person name="Borenstein D."/>
            <person name="Chen Z."/>
            <person name="Engels R."/>
            <person name="Freedman E."/>
            <person name="Gellesch M."/>
            <person name="Goldberg J."/>
            <person name="Griggs A."/>
            <person name="Gujja S."/>
            <person name="Heiman D."/>
            <person name="Hepburn T."/>
            <person name="Howarth C."/>
            <person name="Jen D."/>
            <person name="Larson L."/>
            <person name="Lewis B."/>
            <person name="Mehta T."/>
            <person name="Park D."/>
            <person name="Pearson M."/>
            <person name="Roberts A."/>
            <person name="Saif S."/>
            <person name="Shea T."/>
            <person name="Shenoy N."/>
            <person name="Sisk P."/>
            <person name="Stolte C."/>
            <person name="Sykes S."/>
            <person name="Walk T."/>
            <person name="White J."/>
            <person name="Yandava C."/>
            <person name="Klein B."/>
            <person name="McEwen J.G."/>
            <person name="Puccia R."/>
            <person name="Goldman G.H."/>
            <person name="Felipe M.S."/>
            <person name="Nino-Vega G."/>
            <person name="San-Blas G."/>
            <person name="Taylor J."/>
            <person name="Mendoza L."/>
            <person name="Galagan J."/>
            <person name="Nusbaum C."/>
            <person name="Birren B."/>
        </authorList>
    </citation>
    <scope>NUCLEOTIDE SEQUENCE</scope>
    <source>
        <strain evidence="2">G186AR</strain>
    </source>
</reference>
<evidence type="ECO:0000256" key="1">
    <source>
        <dbReference type="SAM" id="MobiDB-lite"/>
    </source>
</evidence>
<sequence>MSMSVAAAAAAAAASRIMGIGTRRLRFSQRHHDRVCRGKRLYTVYQRKVSRFKVWSLPGQVLRRIQHRRICDENNSSIRVTADTNADEVYGSGNKDHFGAKGREHQRRGRLHTSALGGEVNPEEGVGAYAG</sequence>
<keyword evidence="3" id="KW-1185">Reference proteome</keyword>
<gene>
    <name evidence="2" type="ORF">HCBG_00373</name>
</gene>
<organism evidence="2 3">
    <name type="scientific">Ajellomyces capsulatus (strain G186AR / H82 / ATCC MYA-2454 / RMSCC 2432)</name>
    <name type="common">Darling's disease fungus</name>
    <name type="synonym">Histoplasma capsulatum</name>
    <dbReference type="NCBI Taxonomy" id="447093"/>
    <lineage>
        <taxon>Eukaryota</taxon>
        <taxon>Fungi</taxon>
        <taxon>Dikarya</taxon>
        <taxon>Ascomycota</taxon>
        <taxon>Pezizomycotina</taxon>
        <taxon>Eurotiomycetes</taxon>
        <taxon>Eurotiomycetidae</taxon>
        <taxon>Onygenales</taxon>
        <taxon>Ajellomycetaceae</taxon>
        <taxon>Histoplasma</taxon>
    </lineage>
</organism>